<comment type="similarity">
    <text evidence="2">Belongs to the NOC2 family.</text>
</comment>
<name>A0A2Z7DEA1_9LAMI</name>
<dbReference type="GO" id="GO:0030690">
    <property type="term" value="C:Noc1p-Noc2p complex"/>
    <property type="evidence" value="ECO:0007669"/>
    <property type="project" value="TreeGrafter"/>
</dbReference>
<evidence type="ECO:0000313" key="5">
    <source>
        <dbReference type="EMBL" id="KZV57477.1"/>
    </source>
</evidence>
<dbReference type="AlphaFoldDB" id="A0A2Z7DEA1"/>
<dbReference type="GO" id="GO:0005654">
    <property type="term" value="C:nucleoplasm"/>
    <property type="evidence" value="ECO:0007669"/>
    <property type="project" value="TreeGrafter"/>
</dbReference>
<dbReference type="InterPro" id="IPR005343">
    <property type="entry name" value="Noc2"/>
</dbReference>
<dbReference type="OrthoDB" id="10266662at2759"/>
<evidence type="ECO:0000313" key="6">
    <source>
        <dbReference type="Proteomes" id="UP000250235"/>
    </source>
</evidence>
<sequence length="668" mass="76481">MGKLGKKARKFAKKNLQSVLKQRRKTKALFKKKSSKGAHNDEKEKLISQMESSNERLAESRVAEYISLDAMFADNDNNDVTDESDSDGYLFEVSGLPLQCQFYMTMPICYRRTLVTYLARNQNLFADLAILKKKLGRLKKKDPEFSKFLKIYSNSHEAFPNVDLYSDEDRNDQEELSEGGLATGKGKLLTTSIVNTWFQMIREEGNQSAFTSLLNAYRTACHYGAESIGHRIDDSETFCNILVFTLSNADDTFRLLLQLSSSDCTKETISELKKASKWESVKPLIKSYMRSTLFLLDQVTDRDILAFALTRFRSSLIFFVAFPSLVKRLMKVTVQLWATSGGLLSTASLLILRDAAAMFSSSYFTTCLSKTMIAFISRSRVAEITDIKHMQFLRDSIVDLCSLDVQKSSVKLSASISQLAKLIQFGLQTKTKEAVKRICSWECVNCIDLWVRFISTNMHDYDLQSSLFMTIQLIYALALMFPGPRYFPLRLKCIEWLNCLSSSSGNFIPLALLVLDILEYKVVKENRKAQMNFNIASVLKLPKHYLKSKHFQEESVRSAIEQLSLHFAQWSTHISFPDLACIPLLCMRKFTETTTSESLRRLVKHLIDQVEQNVNFVQKKRDEVSFSPNDHQSVDSFLQLEKSSLNNSFTNYYKSLQEKVAERRKRGQ</sequence>
<dbReference type="Proteomes" id="UP000250235">
    <property type="component" value="Unassembled WGS sequence"/>
</dbReference>
<dbReference type="GO" id="GO:0042273">
    <property type="term" value="P:ribosomal large subunit biogenesis"/>
    <property type="evidence" value="ECO:0007669"/>
    <property type="project" value="TreeGrafter"/>
</dbReference>
<dbReference type="GO" id="GO:0005730">
    <property type="term" value="C:nucleolus"/>
    <property type="evidence" value="ECO:0007669"/>
    <property type="project" value="TreeGrafter"/>
</dbReference>
<feature type="region of interest" description="Disordered" evidence="4">
    <location>
        <begin position="24"/>
        <end position="46"/>
    </location>
</feature>
<evidence type="ECO:0000256" key="2">
    <source>
        <dbReference type="ARBA" id="ARBA00005907"/>
    </source>
</evidence>
<dbReference type="GO" id="GO:0030691">
    <property type="term" value="C:Noc2p-Noc3p complex"/>
    <property type="evidence" value="ECO:0007669"/>
    <property type="project" value="TreeGrafter"/>
</dbReference>
<dbReference type="EMBL" id="KQ987283">
    <property type="protein sequence ID" value="KZV57477.1"/>
    <property type="molecule type" value="Genomic_DNA"/>
</dbReference>
<dbReference type="PANTHER" id="PTHR12687">
    <property type="entry name" value="NUCLEOLAR COMPLEX 2 AND RAD4-RELATED"/>
    <property type="match status" value="1"/>
</dbReference>
<evidence type="ECO:0000256" key="1">
    <source>
        <dbReference type="ARBA" id="ARBA00004123"/>
    </source>
</evidence>
<feature type="compositionally biased region" description="Basic residues" evidence="4">
    <location>
        <begin position="24"/>
        <end position="36"/>
    </location>
</feature>
<organism evidence="5 6">
    <name type="scientific">Dorcoceras hygrometricum</name>
    <dbReference type="NCBI Taxonomy" id="472368"/>
    <lineage>
        <taxon>Eukaryota</taxon>
        <taxon>Viridiplantae</taxon>
        <taxon>Streptophyta</taxon>
        <taxon>Embryophyta</taxon>
        <taxon>Tracheophyta</taxon>
        <taxon>Spermatophyta</taxon>
        <taxon>Magnoliopsida</taxon>
        <taxon>eudicotyledons</taxon>
        <taxon>Gunneridae</taxon>
        <taxon>Pentapetalae</taxon>
        <taxon>asterids</taxon>
        <taxon>lamiids</taxon>
        <taxon>Lamiales</taxon>
        <taxon>Gesneriaceae</taxon>
        <taxon>Didymocarpoideae</taxon>
        <taxon>Trichosporeae</taxon>
        <taxon>Loxocarpinae</taxon>
        <taxon>Dorcoceras</taxon>
    </lineage>
</organism>
<proteinExistence type="inferred from homology"/>
<gene>
    <name evidence="5" type="ORF">F511_35202</name>
</gene>
<dbReference type="Pfam" id="PF03715">
    <property type="entry name" value="Noc2"/>
    <property type="match status" value="1"/>
</dbReference>
<comment type="subcellular location">
    <subcellularLocation>
        <location evidence="1">Nucleus</location>
    </subcellularLocation>
</comment>
<evidence type="ECO:0000256" key="4">
    <source>
        <dbReference type="SAM" id="MobiDB-lite"/>
    </source>
</evidence>
<keyword evidence="6" id="KW-1185">Reference proteome</keyword>
<protein>
    <submittedName>
        <fullName evidence="5">Nucleolar complex protein 2</fullName>
    </submittedName>
</protein>
<reference evidence="5 6" key="1">
    <citation type="journal article" date="2015" name="Proc. Natl. Acad. Sci. U.S.A.">
        <title>The resurrection genome of Boea hygrometrica: A blueprint for survival of dehydration.</title>
        <authorList>
            <person name="Xiao L."/>
            <person name="Yang G."/>
            <person name="Zhang L."/>
            <person name="Yang X."/>
            <person name="Zhao S."/>
            <person name="Ji Z."/>
            <person name="Zhou Q."/>
            <person name="Hu M."/>
            <person name="Wang Y."/>
            <person name="Chen M."/>
            <person name="Xu Y."/>
            <person name="Jin H."/>
            <person name="Xiao X."/>
            <person name="Hu G."/>
            <person name="Bao F."/>
            <person name="Hu Y."/>
            <person name="Wan P."/>
            <person name="Li L."/>
            <person name="Deng X."/>
            <person name="Kuang T."/>
            <person name="Xiang C."/>
            <person name="Zhu J.K."/>
            <person name="Oliver M.J."/>
            <person name="He Y."/>
        </authorList>
    </citation>
    <scope>NUCLEOTIDE SEQUENCE [LARGE SCALE GENOMIC DNA]</scope>
    <source>
        <strain evidence="6">cv. XS01</strain>
    </source>
</reference>
<evidence type="ECO:0000256" key="3">
    <source>
        <dbReference type="ARBA" id="ARBA00023242"/>
    </source>
</evidence>
<dbReference type="PANTHER" id="PTHR12687:SF8">
    <property type="entry name" value="PROTEIN REBELOTE"/>
    <property type="match status" value="1"/>
</dbReference>
<keyword evidence="3" id="KW-0539">Nucleus</keyword>
<accession>A0A2Z7DEA1</accession>